<protein>
    <recommendedName>
        <fullName evidence="7">TatD related DNase</fullName>
    </recommendedName>
</protein>
<dbReference type="Proteomes" id="UP000247702">
    <property type="component" value="Unassembled WGS sequence"/>
</dbReference>
<dbReference type="GO" id="GO:0008296">
    <property type="term" value="F:3'-5'-DNA exonuclease activity"/>
    <property type="evidence" value="ECO:0007669"/>
    <property type="project" value="TreeGrafter"/>
</dbReference>
<evidence type="ECO:0000313" key="6">
    <source>
        <dbReference type="Proteomes" id="UP000247702"/>
    </source>
</evidence>
<dbReference type="STRING" id="94130.A0A2Z6RC22"/>
<keyword evidence="2" id="KW-0540">Nuclease</keyword>
<dbReference type="EMBL" id="BEXD01000794">
    <property type="protein sequence ID" value="GBB90246.1"/>
    <property type="molecule type" value="Genomic_DNA"/>
</dbReference>
<comment type="caution">
    <text evidence="5">The sequence shown here is derived from an EMBL/GenBank/DDBJ whole genome shotgun (WGS) entry which is preliminary data.</text>
</comment>
<dbReference type="GO" id="GO:0005829">
    <property type="term" value="C:cytosol"/>
    <property type="evidence" value="ECO:0007669"/>
    <property type="project" value="TreeGrafter"/>
</dbReference>
<dbReference type="PANTHER" id="PTHR10060">
    <property type="entry name" value="TATD FAMILY DEOXYRIBONUCLEASE"/>
    <property type="match status" value="1"/>
</dbReference>
<evidence type="ECO:0000256" key="4">
    <source>
        <dbReference type="ARBA" id="ARBA00022801"/>
    </source>
</evidence>
<dbReference type="AlphaFoldDB" id="A0A2Z6RC22"/>
<proteinExistence type="inferred from homology"/>
<comment type="similarity">
    <text evidence="1">Belongs to the metallo-dependent hydrolases superfamily. TatD-type hydrolase family.</text>
</comment>
<dbReference type="PANTHER" id="PTHR10060:SF15">
    <property type="entry name" value="DEOXYRIBONUCLEASE TATDN1"/>
    <property type="match status" value="1"/>
</dbReference>
<gene>
    <name evidence="5" type="ORF">RclHR1_17120005</name>
</gene>
<evidence type="ECO:0000313" key="5">
    <source>
        <dbReference type="EMBL" id="GBB90246.1"/>
    </source>
</evidence>
<reference evidence="5 6" key="1">
    <citation type="submission" date="2017-11" db="EMBL/GenBank/DDBJ databases">
        <title>The genome of Rhizophagus clarus HR1 reveals common genetic basis of auxotrophy among arbuscular mycorrhizal fungi.</title>
        <authorList>
            <person name="Kobayashi Y."/>
        </authorList>
    </citation>
    <scope>NUCLEOTIDE SEQUENCE [LARGE SCALE GENOMIC DNA]</scope>
    <source>
        <strain evidence="5 6">HR1</strain>
    </source>
</reference>
<dbReference type="Gene3D" id="3.20.20.140">
    <property type="entry name" value="Metal-dependent hydrolases"/>
    <property type="match status" value="1"/>
</dbReference>
<dbReference type="InterPro" id="IPR018228">
    <property type="entry name" value="DNase_TatD-rel_CS"/>
</dbReference>
<keyword evidence="4" id="KW-0378">Hydrolase</keyword>
<evidence type="ECO:0000256" key="3">
    <source>
        <dbReference type="ARBA" id="ARBA00022723"/>
    </source>
</evidence>
<sequence>MSKKIRFIEIGANLTDPVFKGIYRGVRAHSDDFNDMLQRARNAGVEKIIITAGTAKEAEKARDIVHTYDTHNLLMTVGCHPTRCKEFEKDPGGPDEYYRKLLDIAKSDHRIVAIGECGLDYDRLQFCPKETQLKYFERQFDLAEETGLPMFLHNRNTGNDFIDILLFRIYIINIIVKLNVVYLNYNDMKIHLIQKHRHRFKNGVMHSITCTMEEMERAVSLGLYLGINGCSLKTQENLEVAKKVPIDKLMLETDAPWCDIRPTHASYKHLNLSEEKKLLYQPPTRKKEKFESGFMVKGRNEPCCIGQVLHVLASIRDENLEELAETIYKNTCEVFNIDLM</sequence>
<dbReference type="CDD" id="cd01310">
    <property type="entry name" value="TatD_DNAse"/>
    <property type="match status" value="1"/>
</dbReference>
<dbReference type="Pfam" id="PF01026">
    <property type="entry name" value="TatD_DNase"/>
    <property type="match status" value="1"/>
</dbReference>
<evidence type="ECO:0000256" key="2">
    <source>
        <dbReference type="ARBA" id="ARBA00022722"/>
    </source>
</evidence>
<evidence type="ECO:0008006" key="7">
    <source>
        <dbReference type="Google" id="ProtNLM"/>
    </source>
</evidence>
<dbReference type="InterPro" id="IPR050891">
    <property type="entry name" value="TatD-type_Hydrolase"/>
</dbReference>
<dbReference type="InterPro" id="IPR032466">
    <property type="entry name" value="Metal_Hydrolase"/>
</dbReference>
<keyword evidence="3" id="KW-0479">Metal-binding</keyword>
<name>A0A2Z6RC22_9GLOM</name>
<dbReference type="InterPro" id="IPR001130">
    <property type="entry name" value="TatD-like"/>
</dbReference>
<dbReference type="PROSITE" id="PS01091">
    <property type="entry name" value="TATD_3"/>
    <property type="match status" value="1"/>
</dbReference>
<keyword evidence="6" id="KW-1185">Reference proteome</keyword>
<dbReference type="GO" id="GO:0046872">
    <property type="term" value="F:metal ion binding"/>
    <property type="evidence" value="ECO:0007669"/>
    <property type="project" value="UniProtKB-KW"/>
</dbReference>
<dbReference type="SUPFAM" id="SSF51556">
    <property type="entry name" value="Metallo-dependent hydrolases"/>
    <property type="match status" value="1"/>
</dbReference>
<organism evidence="5 6">
    <name type="scientific">Rhizophagus clarus</name>
    <dbReference type="NCBI Taxonomy" id="94130"/>
    <lineage>
        <taxon>Eukaryota</taxon>
        <taxon>Fungi</taxon>
        <taxon>Fungi incertae sedis</taxon>
        <taxon>Mucoromycota</taxon>
        <taxon>Glomeromycotina</taxon>
        <taxon>Glomeromycetes</taxon>
        <taxon>Glomerales</taxon>
        <taxon>Glomeraceae</taxon>
        <taxon>Rhizophagus</taxon>
    </lineage>
</organism>
<accession>A0A2Z6RC22</accession>
<evidence type="ECO:0000256" key="1">
    <source>
        <dbReference type="ARBA" id="ARBA00009275"/>
    </source>
</evidence>